<evidence type="ECO:0000256" key="2">
    <source>
        <dbReference type="SAM" id="MobiDB-lite"/>
    </source>
</evidence>
<dbReference type="PROSITE" id="PS51181">
    <property type="entry name" value="PPASE_TENSIN"/>
    <property type="match status" value="1"/>
</dbReference>
<dbReference type="SUPFAM" id="SSF49562">
    <property type="entry name" value="C2 domain (Calcium/lipid-binding domain, CaLB)"/>
    <property type="match status" value="1"/>
</dbReference>
<dbReference type="SMART" id="SM01326">
    <property type="entry name" value="PTEN_C2"/>
    <property type="match status" value="1"/>
</dbReference>
<dbReference type="GO" id="GO:0005829">
    <property type="term" value="C:cytosol"/>
    <property type="evidence" value="ECO:0007669"/>
    <property type="project" value="TreeGrafter"/>
</dbReference>
<dbReference type="InterPro" id="IPR035892">
    <property type="entry name" value="C2_domain_sf"/>
</dbReference>
<dbReference type="PANTHER" id="PTHR12305">
    <property type="entry name" value="PHOSPHATASE WITH HOMOLOGY TO TENSIN"/>
    <property type="match status" value="1"/>
</dbReference>
<dbReference type="InterPro" id="IPR016130">
    <property type="entry name" value="Tyr_Pase_AS"/>
</dbReference>
<dbReference type="Gene3D" id="3.90.190.10">
    <property type="entry name" value="Protein tyrosine phosphatase superfamily"/>
    <property type="match status" value="1"/>
</dbReference>
<dbReference type="PROSITE" id="PS00383">
    <property type="entry name" value="TYR_PHOSPHATASE_1"/>
    <property type="match status" value="1"/>
</dbReference>
<dbReference type="InterPro" id="IPR029023">
    <property type="entry name" value="Tensin_phosphatase"/>
</dbReference>
<protein>
    <recommendedName>
        <fullName evidence="7">Phosphatidylinositol-3,4,5-trisphosphate 3-phosphatase</fullName>
    </recommendedName>
</protein>
<evidence type="ECO:0000259" key="4">
    <source>
        <dbReference type="PROSITE" id="PS51182"/>
    </source>
</evidence>
<evidence type="ECO:0008006" key="7">
    <source>
        <dbReference type="Google" id="ProtNLM"/>
    </source>
</evidence>
<dbReference type="SUPFAM" id="SSF52799">
    <property type="entry name" value="(Phosphotyrosine protein) phosphatases II"/>
    <property type="match status" value="1"/>
</dbReference>
<dbReference type="InterPro" id="IPR014020">
    <property type="entry name" value="Tensin_C2-dom"/>
</dbReference>
<reference evidence="5" key="1">
    <citation type="submission" date="2023-01" db="EMBL/GenBank/DDBJ databases">
        <title>Metagenome sequencing of chrysophaentin producing Chrysophaeum taylorii.</title>
        <authorList>
            <person name="Davison J."/>
            <person name="Bewley C."/>
        </authorList>
    </citation>
    <scope>NUCLEOTIDE SEQUENCE</scope>
    <source>
        <strain evidence="5">NIES-1699</strain>
    </source>
</reference>
<accession>A0AAD7XMF6</accession>
<dbReference type="PANTHER" id="PTHR12305:SF94">
    <property type="entry name" value="PHOSPHATIDYLINOSITOL-3,4,5-TRISPHOSPHATE 3-PHOSPHATASE"/>
    <property type="match status" value="1"/>
</dbReference>
<keyword evidence="1" id="KW-0378">Hydrolase</keyword>
<feature type="domain" description="C2 tensin-type" evidence="4">
    <location>
        <begin position="230"/>
        <end position="367"/>
    </location>
</feature>
<sequence>MFNTAVLRSKLEQAKSSALATAERVQQKVLTEENKEKVRLMMERIGNAVEELVEETNPLGKDNEVASEMIDLTYVTDRFIAMGYPGRRRSTLLAVSRHLKMYHKGQYMVLNASEETYDYSAFEDQVLEFKFPGHPAPPLGMLFKMCASVESWIEADPQNVMAVHCLTGRGRTSVVLSCAMTWLGLFETTFEALAFVARRRNEPVERLTIPSQRRYAQYFANVLDGVAPRSDPVVLRRAIMSRAPQFAARGCCPYLQFFKSGKLAFTATRFEKQSDEIDLDAAKEPTWASPDDGPLAFEVDCVVHGDILLRCRHLDDDGSRVSMFRAALHSGFAPVGVLRLAKSQLDGACSDDRFQNDFFIDLIFEPATKTDEEPSHYDALLHRDSRFWAEVRARKRRVAEKKINNETKIDAAAPDPVFAIGAEDPPPSPPQPKQQQPHIATDELLERLAQADALFDDAATAAAAADQQREEEGGAAPAPQDDIDLLEQELREAAPPPAPADPPADTFDIDAFETYLNELGPPAAEEENAVAV</sequence>
<dbReference type="GO" id="GO:0016314">
    <property type="term" value="F:phosphatidylinositol-3,4,5-trisphosphate 3-phosphatase activity"/>
    <property type="evidence" value="ECO:0007669"/>
    <property type="project" value="TreeGrafter"/>
</dbReference>
<feature type="region of interest" description="Disordered" evidence="2">
    <location>
        <begin position="459"/>
        <end position="508"/>
    </location>
</feature>
<feature type="domain" description="Phosphatase tensin-type" evidence="3">
    <location>
        <begin position="61"/>
        <end position="226"/>
    </location>
</feature>
<dbReference type="InterPro" id="IPR051281">
    <property type="entry name" value="Dual-spec_lipid-protein_phosph"/>
</dbReference>
<evidence type="ECO:0000313" key="6">
    <source>
        <dbReference type="Proteomes" id="UP001230188"/>
    </source>
</evidence>
<dbReference type="CDD" id="cd14497">
    <property type="entry name" value="PTP_PTEN-like"/>
    <property type="match status" value="1"/>
</dbReference>
<evidence type="ECO:0000313" key="5">
    <source>
        <dbReference type="EMBL" id="KAJ8611847.1"/>
    </source>
</evidence>
<feature type="region of interest" description="Disordered" evidence="2">
    <location>
        <begin position="406"/>
        <end position="438"/>
    </location>
</feature>
<dbReference type="Pfam" id="PF10409">
    <property type="entry name" value="PTEN_C2"/>
    <property type="match status" value="1"/>
</dbReference>
<evidence type="ECO:0000256" key="1">
    <source>
        <dbReference type="ARBA" id="ARBA00022801"/>
    </source>
</evidence>
<dbReference type="AlphaFoldDB" id="A0AAD7XMF6"/>
<proteinExistence type="predicted"/>
<name>A0AAD7XMF6_9STRA</name>
<dbReference type="EMBL" id="JAQMWT010000060">
    <property type="protein sequence ID" value="KAJ8611847.1"/>
    <property type="molecule type" value="Genomic_DNA"/>
</dbReference>
<dbReference type="PROSITE" id="PS51182">
    <property type="entry name" value="C2_TENSIN"/>
    <property type="match status" value="1"/>
</dbReference>
<keyword evidence="6" id="KW-1185">Reference proteome</keyword>
<dbReference type="Proteomes" id="UP001230188">
    <property type="component" value="Unassembled WGS sequence"/>
</dbReference>
<gene>
    <name evidence="5" type="ORF">CTAYLR_005783</name>
</gene>
<dbReference type="InterPro" id="IPR029021">
    <property type="entry name" value="Prot-tyrosine_phosphatase-like"/>
</dbReference>
<organism evidence="5 6">
    <name type="scientific">Chrysophaeum taylorii</name>
    <dbReference type="NCBI Taxonomy" id="2483200"/>
    <lineage>
        <taxon>Eukaryota</taxon>
        <taxon>Sar</taxon>
        <taxon>Stramenopiles</taxon>
        <taxon>Ochrophyta</taxon>
        <taxon>Pelagophyceae</taxon>
        <taxon>Pelagomonadales</taxon>
        <taxon>Pelagomonadaceae</taxon>
        <taxon>Chrysophaeum</taxon>
    </lineage>
</organism>
<comment type="caution">
    <text evidence="5">The sequence shown here is derived from an EMBL/GenBank/DDBJ whole genome shotgun (WGS) entry which is preliminary data.</text>
</comment>
<dbReference type="Gene3D" id="2.60.40.1110">
    <property type="match status" value="1"/>
</dbReference>
<evidence type="ECO:0000259" key="3">
    <source>
        <dbReference type="PROSITE" id="PS51181"/>
    </source>
</evidence>